<sequence length="241" mass="24855">MTVLAVTAALLSGCDPGTTGQPAAKASLAPATNGVAAMPAGVILAAARSALTSAGSFRIRGGICEGTVYDEGGDPQLWTVDVRVSGADAAGWTAIGAAKQEAIRVGGKRYTRASESIMAQTLGSRKARELKAVVGDHWVMTSPDAKVFGDFVTAAYVKDLITPAGDLTRGEPRLLGGIPVVPVTITGKTPTTVYVATTGEPYPVRLDRARLEGLSFTEFGATFPEIQAPDDVLDRTPSVPV</sequence>
<protein>
    <recommendedName>
        <fullName evidence="3">Lipoprotein</fullName>
    </recommendedName>
</protein>
<keyword evidence="2" id="KW-1185">Reference proteome</keyword>
<proteinExistence type="predicted"/>
<comment type="caution">
    <text evidence="1">The sequence shown here is derived from an EMBL/GenBank/DDBJ whole genome shotgun (WGS) entry which is preliminary data.</text>
</comment>
<evidence type="ECO:0000313" key="2">
    <source>
        <dbReference type="Proteomes" id="UP000053244"/>
    </source>
</evidence>
<evidence type="ECO:0008006" key="3">
    <source>
        <dbReference type="Google" id="ProtNLM"/>
    </source>
</evidence>
<accession>A0A0X3V9F5</accession>
<organism evidence="1 2">
    <name type="scientific">Actinoplanes awajinensis subsp. mycoplanecinus</name>
    <dbReference type="NCBI Taxonomy" id="135947"/>
    <lineage>
        <taxon>Bacteria</taxon>
        <taxon>Bacillati</taxon>
        <taxon>Actinomycetota</taxon>
        <taxon>Actinomycetes</taxon>
        <taxon>Micromonosporales</taxon>
        <taxon>Micromonosporaceae</taxon>
        <taxon>Actinoplanes</taxon>
    </lineage>
</organism>
<dbReference type="Proteomes" id="UP000053244">
    <property type="component" value="Unassembled WGS sequence"/>
</dbReference>
<reference evidence="1 2" key="1">
    <citation type="submission" date="2015-10" db="EMBL/GenBank/DDBJ databases">
        <authorList>
            <person name="Gilbert D.G."/>
        </authorList>
    </citation>
    <scope>NUCLEOTIDE SEQUENCE [LARGE SCALE GENOMIC DNA]</scope>
    <source>
        <strain evidence="1 2">NRRL B-16712</strain>
    </source>
</reference>
<dbReference type="EMBL" id="LLZH01000020">
    <property type="protein sequence ID" value="KUL40882.1"/>
    <property type="molecule type" value="Genomic_DNA"/>
</dbReference>
<evidence type="ECO:0000313" key="1">
    <source>
        <dbReference type="EMBL" id="KUL40882.1"/>
    </source>
</evidence>
<name>A0A0X3V9F5_9ACTN</name>
<dbReference type="RefSeq" id="WP_067685556.1">
    <property type="nucleotide sequence ID" value="NZ_LLZH01000020.1"/>
</dbReference>
<dbReference type="AlphaFoldDB" id="A0A0X3V9F5"/>
<gene>
    <name evidence="1" type="ORF">ADL15_05750</name>
</gene>